<dbReference type="PANTHER" id="PTHR12835">
    <property type="entry name" value="BIOTIN PROTEIN LIGASE"/>
    <property type="match status" value="1"/>
</dbReference>
<dbReference type="EC" id="6.3.4.15" evidence="3"/>
<dbReference type="InterPro" id="IPR045864">
    <property type="entry name" value="aa-tRNA-synth_II/BPL/LPL"/>
</dbReference>
<accession>A0AAE2SA57</accession>
<organism evidence="3 4">
    <name type="scientific">Oceaniferula flava</name>
    <dbReference type="NCBI Taxonomy" id="2800421"/>
    <lineage>
        <taxon>Bacteria</taxon>
        <taxon>Pseudomonadati</taxon>
        <taxon>Verrucomicrobiota</taxon>
        <taxon>Verrucomicrobiia</taxon>
        <taxon>Verrucomicrobiales</taxon>
        <taxon>Verrucomicrobiaceae</taxon>
        <taxon>Oceaniferula</taxon>
    </lineage>
</organism>
<protein>
    <submittedName>
        <fullName evidence="3">Biotin--[acetyl-CoA-carboxylase] ligase</fullName>
        <ecNumber evidence="3">6.3.4.15</ecNumber>
    </submittedName>
</protein>
<dbReference type="Gene3D" id="2.30.30.100">
    <property type="match status" value="1"/>
</dbReference>
<dbReference type="Pfam" id="PF03099">
    <property type="entry name" value="BPL_LplA_LipB"/>
    <property type="match status" value="1"/>
</dbReference>
<proteinExistence type="predicted"/>
<sequence length="247" mass="26792">MFDIEEFGRIAPQWAQRLRYHSELGSTNDEALRLCEAGVAHGTVVLADHQTSGRGRRGAAWMSQSGAGLLFTLILRPQFEKQHWPRLALAAGCAIAQVLQELCGLPAEVKWPNDVLIDGKKCCGILVETRGDYAVVGIGINVTASPDGEESVALADLTPRAVSREALLRALLDRLSQSTLVCADHFPELVDQVAEMCYLTGKTIGFSANGESLSGRALGISEEGELLVEIDGYVRRFMQAELVRVIS</sequence>
<dbReference type="InterPro" id="IPR004408">
    <property type="entry name" value="Biotin_CoA_COase_ligase"/>
</dbReference>
<keyword evidence="1 3" id="KW-0436">Ligase</keyword>
<dbReference type="RefSeq" id="WP_309488387.1">
    <property type="nucleotide sequence ID" value="NZ_JAENIG010000001.1"/>
</dbReference>
<feature type="domain" description="BPL/LPL catalytic" evidence="2">
    <location>
        <begin position="17"/>
        <end position="183"/>
    </location>
</feature>
<dbReference type="GO" id="GO:0004077">
    <property type="term" value="F:biotin--[biotin carboxyl-carrier protein] ligase activity"/>
    <property type="evidence" value="ECO:0007669"/>
    <property type="project" value="UniProtKB-EC"/>
</dbReference>
<reference evidence="3" key="1">
    <citation type="submission" date="2021-01" db="EMBL/GenBank/DDBJ databases">
        <title>Modified the classification status of verrucomicrobia.</title>
        <authorList>
            <person name="Feng X."/>
        </authorList>
    </citation>
    <scope>NUCLEOTIDE SEQUENCE</scope>
    <source>
        <strain evidence="3">5K15</strain>
    </source>
</reference>
<evidence type="ECO:0000313" key="4">
    <source>
        <dbReference type="Proteomes" id="UP000634206"/>
    </source>
</evidence>
<dbReference type="NCBIfam" id="TIGR00121">
    <property type="entry name" value="birA_ligase"/>
    <property type="match status" value="1"/>
</dbReference>
<comment type="caution">
    <text evidence="3">The sequence shown here is derived from an EMBL/GenBank/DDBJ whole genome shotgun (WGS) entry which is preliminary data.</text>
</comment>
<dbReference type="AlphaFoldDB" id="A0AAE2SA57"/>
<name>A0AAE2SA57_9BACT</name>
<dbReference type="InterPro" id="IPR004143">
    <property type="entry name" value="BPL_LPL_catalytic"/>
</dbReference>
<dbReference type="CDD" id="cd16442">
    <property type="entry name" value="BPL"/>
    <property type="match status" value="1"/>
</dbReference>
<dbReference type="SUPFAM" id="SSF55681">
    <property type="entry name" value="Class II aaRS and biotin synthetases"/>
    <property type="match status" value="1"/>
</dbReference>
<dbReference type="Gene3D" id="3.30.930.10">
    <property type="entry name" value="Bira Bifunctional Protein, Domain 2"/>
    <property type="match status" value="1"/>
</dbReference>
<dbReference type="PROSITE" id="PS51733">
    <property type="entry name" value="BPL_LPL_CATALYTIC"/>
    <property type="match status" value="1"/>
</dbReference>
<dbReference type="Proteomes" id="UP000634206">
    <property type="component" value="Unassembled WGS sequence"/>
</dbReference>
<evidence type="ECO:0000313" key="3">
    <source>
        <dbReference type="EMBL" id="MBK1853789.1"/>
    </source>
</evidence>
<dbReference type="EMBL" id="JAENIG010000001">
    <property type="protein sequence ID" value="MBK1853789.1"/>
    <property type="molecule type" value="Genomic_DNA"/>
</dbReference>
<dbReference type="GO" id="GO:0005737">
    <property type="term" value="C:cytoplasm"/>
    <property type="evidence" value="ECO:0007669"/>
    <property type="project" value="TreeGrafter"/>
</dbReference>
<evidence type="ECO:0000256" key="1">
    <source>
        <dbReference type="ARBA" id="ARBA00022598"/>
    </source>
</evidence>
<gene>
    <name evidence="3" type="ORF">JIN83_02355</name>
</gene>
<evidence type="ECO:0000259" key="2">
    <source>
        <dbReference type="PROSITE" id="PS51733"/>
    </source>
</evidence>
<dbReference type="PANTHER" id="PTHR12835:SF5">
    <property type="entry name" value="BIOTIN--PROTEIN LIGASE"/>
    <property type="match status" value="1"/>
</dbReference>
<keyword evidence="4" id="KW-1185">Reference proteome</keyword>